<keyword evidence="11" id="KW-1185">Reference proteome</keyword>
<evidence type="ECO:0000313" key="11">
    <source>
        <dbReference type="Proteomes" id="UP000553776"/>
    </source>
</evidence>
<comment type="caution">
    <text evidence="10">The sequence shown here is derived from an EMBL/GenBank/DDBJ whole genome shotgun (WGS) entry which is preliminary data.</text>
</comment>
<keyword evidence="5 10" id="KW-0418">Kinase</keyword>
<dbReference type="InterPro" id="IPR050445">
    <property type="entry name" value="Bact_polysacc_biosynth/exp"/>
</dbReference>
<name>A0A841U2H4_9BACL</name>
<keyword evidence="3" id="KW-0808">Transferase</keyword>
<evidence type="ECO:0000256" key="1">
    <source>
        <dbReference type="ARBA" id="ARBA00007316"/>
    </source>
</evidence>
<dbReference type="InterPro" id="IPR027417">
    <property type="entry name" value="P-loop_NTPase"/>
</dbReference>
<comment type="catalytic activity">
    <reaction evidence="8">
        <text>L-tyrosyl-[protein] + ATP = O-phospho-L-tyrosyl-[protein] + ADP + H(+)</text>
        <dbReference type="Rhea" id="RHEA:10596"/>
        <dbReference type="Rhea" id="RHEA-COMP:10136"/>
        <dbReference type="Rhea" id="RHEA-COMP:20101"/>
        <dbReference type="ChEBI" id="CHEBI:15378"/>
        <dbReference type="ChEBI" id="CHEBI:30616"/>
        <dbReference type="ChEBI" id="CHEBI:46858"/>
        <dbReference type="ChEBI" id="CHEBI:61978"/>
        <dbReference type="ChEBI" id="CHEBI:456216"/>
        <dbReference type="EC" id="2.7.10.2"/>
    </reaction>
</comment>
<evidence type="ECO:0000259" key="9">
    <source>
        <dbReference type="Pfam" id="PF13614"/>
    </source>
</evidence>
<comment type="similarity">
    <text evidence="1">Belongs to the CpsD/CapB family.</text>
</comment>
<dbReference type="InterPro" id="IPR025669">
    <property type="entry name" value="AAA_dom"/>
</dbReference>
<dbReference type="AlphaFoldDB" id="A0A841U2H4"/>
<keyword evidence="7" id="KW-0829">Tyrosine-protein kinase</keyword>
<evidence type="ECO:0000256" key="2">
    <source>
        <dbReference type="ARBA" id="ARBA00011903"/>
    </source>
</evidence>
<dbReference type="SUPFAM" id="SSF52540">
    <property type="entry name" value="P-loop containing nucleoside triphosphate hydrolases"/>
    <property type="match status" value="1"/>
</dbReference>
<dbReference type="InterPro" id="IPR005702">
    <property type="entry name" value="Wzc-like_C"/>
</dbReference>
<evidence type="ECO:0000256" key="7">
    <source>
        <dbReference type="ARBA" id="ARBA00023137"/>
    </source>
</evidence>
<dbReference type="GO" id="GO:0005886">
    <property type="term" value="C:plasma membrane"/>
    <property type="evidence" value="ECO:0007669"/>
    <property type="project" value="TreeGrafter"/>
</dbReference>
<dbReference type="Gene3D" id="3.40.50.300">
    <property type="entry name" value="P-loop containing nucleotide triphosphate hydrolases"/>
    <property type="match status" value="1"/>
</dbReference>
<gene>
    <name evidence="10" type="ORF">H7B90_14130</name>
</gene>
<feature type="domain" description="AAA" evidence="9">
    <location>
        <begin position="41"/>
        <end position="180"/>
    </location>
</feature>
<evidence type="ECO:0000313" key="10">
    <source>
        <dbReference type="EMBL" id="MBB6692543.1"/>
    </source>
</evidence>
<evidence type="ECO:0000256" key="8">
    <source>
        <dbReference type="ARBA" id="ARBA00051245"/>
    </source>
</evidence>
<dbReference type="RefSeq" id="WP_185136530.1">
    <property type="nucleotide sequence ID" value="NZ_BORM01000001.1"/>
</dbReference>
<dbReference type="Pfam" id="PF13614">
    <property type="entry name" value="AAA_31"/>
    <property type="match status" value="1"/>
</dbReference>
<accession>A0A841U2H4</accession>
<dbReference type="EC" id="2.7.10.2" evidence="2"/>
<organism evidence="10 11">
    <name type="scientific">Cohnella xylanilytica</name>
    <dbReference type="NCBI Taxonomy" id="557555"/>
    <lineage>
        <taxon>Bacteria</taxon>
        <taxon>Bacillati</taxon>
        <taxon>Bacillota</taxon>
        <taxon>Bacilli</taxon>
        <taxon>Bacillales</taxon>
        <taxon>Paenibacillaceae</taxon>
        <taxon>Cohnella</taxon>
    </lineage>
</organism>
<proteinExistence type="inferred from homology"/>
<dbReference type="CDD" id="cd05387">
    <property type="entry name" value="BY-kinase"/>
    <property type="match status" value="1"/>
</dbReference>
<protein>
    <recommendedName>
        <fullName evidence="2">non-specific protein-tyrosine kinase</fullName>
        <ecNumber evidence="2">2.7.10.2</ecNumber>
    </recommendedName>
</protein>
<reference evidence="10 11" key="1">
    <citation type="submission" date="2020-08" db="EMBL/GenBank/DDBJ databases">
        <title>Cohnella phylogeny.</title>
        <authorList>
            <person name="Dunlap C."/>
        </authorList>
    </citation>
    <scope>NUCLEOTIDE SEQUENCE [LARGE SCALE GENOMIC DNA]</scope>
    <source>
        <strain evidence="10 11">DSM 25239</strain>
    </source>
</reference>
<dbReference type="PANTHER" id="PTHR32309:SF13">
    <property type="entry name" value="FERRIC ENTEROBACTIN TRANSPORT PROTEIN FEPE"/>
    <property type="match status" value="1"/>
</dbReference>
<evidence type="ECO:0000256" key="6">
    <source>
        <dbReference type="ARBA" id="ARBA00022840"/>
    </source>
</evidence>
<evidence type="ECO:0000256" key="5">
    <source>
        <dbReference type="ARBA" id="ARBA00022777"/>
    </source>
</evidence>
<keyword evidence="6" id="KW-0067">ATP-binding</keyword>
<sequence length="213" mass="22480">MPRSIPRSKLFIDGGPGTAVSEAYRILRTNIEYAQGERRIKTIAISSSTQGEGKSATAANLAAAFADSKKKVLLVDANLRDPIQQSIFDVPNRHGLSTLLGGQDELGDVAVATTIPYLTLLPAGPIPSNPAELLGSERMAQLLEEAKPSYDVILIDTPAVLSFADAQIMAVQCDSVLMVAGKGTVKKKTLGKAASVLEQVNARVLGVALNEAR</sequence>
<evidence type="ECO:0000256" key="3">
    <source>
        <dbReference type="ARBA" id="ARBA00022679"/>
    </source>
</evidence>
<dbReference type="Proteomes" id="UP000553776">
    <property type="component" value="Unassembled WGS sequence"/>
</dbReference>
<evidence type="ECO:0000256" key="4">
    <source>
        <dbReference type="ARBA" id="ARBA00022741"/>
    </source>
</evidence>
<dbReference type="GO" id="GO:0004715">
    <property type="term" value="F:non-membrane spanning protein tyrosine kinase activity"/>
    <property type="evidence" value="ECO:0007669"/>
    <property type="project" value="UniProtKB-EC"/>
</dbReference>
<dbReference type="EMBL" id="JACJVR010000054">
    <property type="protein sequence ID" value="MBB6692543.1"/>
    <property type="molecule type" value="Genomic_DNA"/>
</dbReference>
<keyword evidence="4" id="KW-0547">Nucleotide-binding</keyword>
<dbReference type="PANTHER" id="PTHR32309">
    <property type="entry name" value="TYROSINE-PROTEIN KINASE"/>
    <property type="match status" value="1"/>
</dbReference>
<dbReference type="GO" id="GO:0005524">
    <property type="term" value="F:ATP binding"/>
    <property type="evidence" value="ECO:0007669"/>
    <property type="project" value="UniProtKB-KW"/>
</dbReference>
<dbReference type="NCBIfam" id="TIGR01007">
    <property type="entry name" value="eps_fam"/>
    <property type="match status" value="1"/>
</dbReference>